<name>A0ABY3MCW0_9FLAO</name>
<dbReference type="PROSITE" id="PS51352">
    <property type="entry name" value="THIOREDOXIN_2"/>
    <property type="match status" value="1"/>
</dbReference>
<dbReference type="EMBL" id="VSKN01000003">
    <property type="protein sequence ID" value="TYC16194.1"/>
    <property type="molecule type" value="Genomic_DNA"/>
</dbReference>
<dbReference type="Proteomes" id="UP000323621">
    <property type="component" value="Unassembled WGS sequence"/>
</dbReference>
<dbReference type="InterPro" id="IPR036249">
    <property type="entry name" value="Thioredoxin-like_sf"/>
</dbReference>
<feature type="domain" description="Thioredoxin" evidence="1">
    <location>
        <begin position="9"/>
        <end position="165"/>
    </location>
</feature>
<dbReference type="Pfam" id="PF00578">
    <property type="entry name" value="AhpC-TSA"/>
    <property type="match status" value="1"/>
</dbReference>
<dbReference type="InterPro" id="IPR013766">
    <property type="entry name" value="Thioredoxin_domain"/>
</dbReference>
<protein>
    <submittedName>
        <fullName evidence="2">Thioredoxin family protein</fullName>
    </submittedName>
</protein>
<evidence type="ECO:0000259" key="1">
    <source>
        <dbReference type="PROSITE" id="PS51352"/>
    </source>
</evidence>
<sequence>MADTQSNPFPVVALAPSFKLLNPLTGAKQSLEECKGEHATVIVFMCNHCPFVIHINKMMVAVANKYIKKGVTFIAISSNDVKNYPQDSPKLMAELAQNEQFPFPYLYDESQEVAKAYNAACTPDFYVFNNRLKATYHGQFDDSRPRNGRPVTGHDVQYALDRILSHGAPPENQKPSIGCNIKWKQELT</sequence>
<dbReference type="Gene3D" id="3.40.30.10">
    <property type="entry name" value="Glutaredoxin"/>
    <property type="match status" value="1"/>
</dbReference>
<dbReference type="PANTHER" id="PTHR43640">
    <property type="entry name" value="OS07G0260300 PROTEIN"/>
    <property type="match status" value="1"/>
</dbReference>
<dbReference type="CDD" id="cd02969">
    <property type="entry name" value="PRX_like1"/>
    <property type="match status" value="1"/>
</dbReference>
<accession>A0ABY3MCW0</accession>
<keyword evidence="3" id="KW-1185">Reference proteome</keyword>
<comment type="caution">
    <text evidence="2">The sequence shown here is derived from an EMBL/GenBank/DDBJ whole genome shotgun (WGS) entry which is preliminary data.</text>
</comment>
<evidence type="ECO:0000313" key="2">
    <source>
        <dbReference type="EMBL" id="TYC16194.1"/>
    </source>
</evidence>
<gene>
    <name evidence="2" type="ORF">ES677_03210</name>
</gene>
<dbReference type="InterPro" id="IPR047262">
    <property type="entry name" value="PRX-like1"/>
</dbReference>
<reference evidence="2 3" key="1">
    <citation type="submission" date="2019-08" db="EMBL/GenBank/DDBJ databases">
        <title>Genomes of Antarctic Bizionia species.</title>
        <authorList>
            <person name="Bowman J.P."/>
        </authorList>
    </citation>
    <scope>NUCLEOTIDE SEQUENCE [LARGE SCALE GENOMIC DNA]</scope>
    <source>
        <strain evidence="2 3">IC164</strain>
    </source>
</reference>
<dbReference type="InterPro" id="IPR000866">
    <property type="entry name" value="AhpC/TSA"/>
</dbReference>
<organism evidence="2 3">
    <name type="scientific">Bizionia gelidisalsuginis</name>
    <dbReference type="NCBI Taxonomy" id="291188"/>
    <lineage>
        <taxon>Bacteria</taxon>
        <taxon>Pseudomonadati</taxon>
        <taxon>Bacteroidota</taxon>
        <taxon>Flavobacteriia</taxon>
        <taxon>Flavobacteriales</taxon>
        <taxon>Flavobacteriaceae</taxon>
        <taxon>Bizionia</taxon>
    </lineage>
</organism>
<dbReference type="PANTHER" id="PTHR43640:SF1">
    <property type="entry name" value="THIOREDOXIN-DEPENDENT PEROXIREDOXIN"/>
    <property type="match status" value="1"/>
</dbReference>
<dbReference type="SUPFAM" id="SSF52833">
    <property type="entry name" value="Thioredoxin-like"/>
    <property type="match status" value="1"/>
</dbReference>
<dbReference type="RefSeq" id="WP_148380419.1">
    <property type="nucleotide sequence ID" value="NZ_VSKN01000003.1"/>
</dbReference>
<evidence type="ECO:0000313" key="3">
    <source>
        <dbReference type="Proteomes" id="UP000323621"/>
    </source>
</evidence>
<proteinExistence type="predicted"/>